<accession>A0A1H7S2R1</accession>
<feature type="domain" description="Response regulatory" evidence="2">
    <location>
        <begin position="4"/>
        <end position="127"/>
    </location>
</feature>
<dbReference type="PANTHER" id="PTHR44520">
    <property type="entry name" value="RESPONSE REGULATOR RCP1-RELATED"/>
    <property type="match status" value="1"/>
</dbReference>
<dbReference type="Pfam" id="PF00072">
    <property type="entry name" value="Response_reg"/>
    <property type="match status" value="1"/>
</dbReference>
<sequence length="134" mass="15193">MDLHVMVIDDDKMFNTMAKVLLNDTGIAVEPEICTSGEEALARLKQHISRDKRFLLLLDINMPIMNGWEVLDALKTLPYGNNIRVVIVTSSIDKADKERAFTYEQLAGYLVKPIKREDLSALKTAEPLVHFFSD</sequence>
<dbReference type="AlphaFoldDB" id="A0A1H7S2R1"/>
<dbReference type="EMBL" id="FNZR01000008">
    <property type="protein sequence ID" value="SEL66910.1"/>
    <property type="molecule type" value="Genomic_DNA"/>
</dbReference>
<protein>
    <submittedName>
        <fullName evidence="3">CheY chemotaxis protein or a CheY-like REC (Receiver) domain</fullName>
    </submittedName>
</protein>
<dbReference type="InterPro" id="IPR052893">
    <property type="entry name" value="TCS_response_regulator"/>
</dbReference>
<name>A0A1H7S2R1_9SPHI</name>
<keyword evidence="1" id="KW-0597">Phosphoprotein</keyword>
<gene>
    <name evidence="3" type="ORF">SAMN05421740_10851</name>
</gene>
<dbReference type="PROSITE" id="PS50110">
    <property type="entry name" value="RESPONSE_REGULATORY"/>
    <property type="match status" value="1"/>
</dbReference>
<evidence type="ECO:0000256" key="1">
    <source>
        <dbReference type="PROSITE-ProRule" id="PRU00169"/>
    </source>
</evidence>
<dbReference type="Gene3D" id="3.40.50.2300">
    <property type="match status" value="1"/>
</dbReference>
<dbReference type="STRING" id="332977.SAMN05421740_10851"/>
<dbReference type="PANTHER" id="PTHR44520:SF2">
    <property type="entry name" value="RESPONSE REGULATOR RCP1"/>
    <property type="match status" value="1"/>
</dbReference>
<dbReference type="InterPro" id="IPR001789">
    <property type="entry name" value="Sig_transdc_resp-reg_receiver"/>
</dbReference>
<dbReference type="InterPro" id="IPR011006">
    <property type="entry name" value="CheY-like_superfamily"/>
</dbReference>
<dbReference type="GO" id="GO:0000160">
    <property type="term" value="P:phosphorelay signal transduction system"/>
    <property type="evidence" value="ECO:0007669"/>
    <property type="project" value="InterPro"/>
</dbReference>
<dbReference type="RefSeq" id="WP_090607426.1">
    <property type="nucleotide sequence ID" value="NZ_FNZR01000008.1"/>
</dbReference>
<evidence type="ECO:0000313" key="4">
    <source>
        <dbReference type="Proteomes" id="UP000198916"/>
    </source>
</evidence>
<feature type="modified residue" description="4-aspartylphosphate" evidence="1">
    <location>
        <position position="59"/>
    </location>
</feature>
<dbReference type="SMART" id="SM00448">
    <property type="entry name" value="REC"/>
    <property type="match status" value="1"/>
</dbReference>
<organism evidence="3 4">
    <name type="scientific">Parapedobacter koreensis</name>
    <dbReference type="NCBI Taxonomy" id="332977"/>
    <lineage>
        <taxon>Bacteria</taxon>
        <taxon>Pseudomonadati</taxon>
        <taxon>Bacteroidota</taxon>
        <taxon>Sphingobacteriia</taxon>
        <taxon>Sphingobacteriales</taxon>
        <taxon>Sphingobacteriaceae</taxon>
        <taxon>Parapedobacter</taxon>
    </lineage>
</organism>
<keyword evidence="4" id="KW-1185">Reference proteome</keyword>
<dbReference type="Proteomes" id="UP000198916">
    <property type="component" value="Unassembled WGS sequence"/>
</dbReference>
<dbReference type="SUPFAM" id="SSF52172">
    <property type="entry name" value="CheY-like"/>
    <property type="match status" value="1"/>
</dbReference>
<reference evidence="4" key="1">
    <citation type="submission" date="2016-10" db="EMBL/GenBank/DDBJ databases">
        <authorList>
            <person name="Varghese N."/>
            <person name="Submissions S."/>
        </authorList>
    </citation>
    <scope>NUCLEOTIDE SEQUENCE [LARGE SCALE GENOMIC DNA]</scope>
    <source>
        <strain evidence="4">Jip14</strain>
    </source>
</reference>
<evidence type="ECO:0000259" key="2">
    <source>
        <dbReference type="PROSITE" id="PS50110"/>
    </source>
</evidence>
<evidence type="ECO:0000313" key="3">
    <source>
        <dbReference type="EMBL" id="SEL66910.1"/>
    </source>
</evidence>
<dbReference type="OrthoDB" id="1121174at2"/>
<proteinExistence type="predicted"/>